<evidence type="ECO:0000313" key="1">
    <source>
        <dbReference type="EMBL" id="KAK5633544.1"/>
    </source>
</evidence>
<dbReference type="EMBL" id="JAWHQM010000033">
    <property type="protein sequence ID" value="KAK5633544.1"/>
    <property type="molecule type" value="Genomic_DNA"/>
</dbReference>
<proteinExistence type="predicted"/>
<dbReference type="Proteomes" id="UP001305414">
    <property type="component" value="Unassembled WGS sequence"/>
</dbReference>
<accession>A0AAN7V2F9</accession>
<protein>
    <submittedName>
        <fullName evidence="1">Uncharacterized protein</fullName>
    </submittedName>
</protein>
<keyword evidence="2" id="KW-1185">Reference proteome</keyword>
<comment type="caution">
    <text evidence="1">The sequence shown here is derived from an EMBL/GenBank/DDBJ whole genome shotgun (WGS) entry which is preliminary data.</text>
</comment>
<sequence length="74" mass="8622">MQRALGEHRVQHVAHPITTASIRLAGGGYYPIGYFNHGRNNLFLERHGCHYRIKIRIVPIKVENRRRYKGADKL</sequence>
<name>A0AAN7V2F9_9PEZI</name>
<organism evidence="1 2">
    <name type="scientific">Xylaria bambusicola</name>
    <dbReference type="NCBI Taxonomy" id="326684"/>
    <lineage>
        <taxon>Eukaryota</taxon>
        <taxon>Fungi</taxon>
        <taxon>Dikarya</taxon>
        <taxon>Ascomycota</taxon>
        <taxon>Pezizomycotina</taxon>
        <taxon>Sordariomycetes</taxon>
        <taxon>Xylariomycetidae</taxon>
        <taxon>Xylariales</taxon>
        <taxon>Xylariaceae</taxon>
        <taxon>Xylaria</taxon>
    </lineage>
</organism>
<reference evidence="1 2" key="1">
    <citation type="submission" date="2023-10" db="EMBL/GenBank/DDBJ databases">
        <title>Draft genome sequence of Xylaria bambusicola isolate GMP-LS, the root and basal stem rot pathogen of sugarcane in Indonesia.</title>
        <authorList>
            <person name="Selvaraj P."/>
            <person name="Muralishankar V."/>
            <person name="Muruganantham S."/>
            <person name="Sp S."/>
            <person name="Haryani S."/>
            <person name="Lau K.J.X."/>
            <person name="Naqvi N.I."/>
        </authorList>
    </citation>
    <scope>NUCLEOTIDE SEQUENCE [LARGE SCALE GENOMIC DNA]</scope>
    <source>
        <strain evidence="1">GMP-LS</strain>
    </source>
</reference>
<dbReference type="AlphaFoldDB" id="A0AAN7V2F9"/>
<evidence type="ECO:0000313" key="2">
    <source>
        <dbReference type="Proteomes" id="UP001305414"/>
    </source>
</evidence>
<gene>
    <name evidence="1" type="ORF">RRF57_009258</name>
</gene>